<comment type="caution">
    <text evidence="4">The sequence shown here is derived from an EMBL/GenBank/DDBJ whole genome shotgun (WGS) entry which is preliminary data.</text>
</comment>
<keyword evidence="2" id="KW-0812">Transmembrane</keyword>
<name>A0A7W2E8X2_9CORY</name>
<keyword evidence="2" id="KW-0472">Membrane</keyword>
<proteinExistence type="predicted"/>
<dbReference type="AlphaFoldDB" id="A0A7W2E8X2"/>
<dbReference type="Proteomes" id="UP000523682">
    <property type="component" value="Unassembled WGS sequence"/>
</dbReference>
<feature type="region of interest" description="Disordered" evidence="1">
    <location>
        <begin position="689"/>
        <end position="747"/>
    </location>
</feature>
<dbReference type="SUPFAM" id="SSF55486">
    <property type="entry name" value="Metalloproteases ('zincins'), catalytic domain"/>
    <property type="match status" value="2"/>
</dbReference>
<reference evidence="4 5" key="1">
    <citation type="submission" date="2020-07" db="EMBL/GenBank/DDBJ databases">
        <title>Draft genome and description of Corynebacterium haemomassiliense strain Marseile-Q3615 sp. nov.</title>
        <authorList>
            <person name="Boxberger M."/>
            <person name="La Scola B."/>
        </authorList>
    </citation>
    <scope>NUCLEOTIDE SEQUENCE [LARGE SCALE GENOMIC DNA]</scope>
    <source>
        <strain evidence="4 5">Marseille-Q3615</strain>
    </source>
</reference>
<evidence type="ECO:0000256" key="3">
    <source>
        <dbReference type="SAM" id="SignalP"/>
    </source>
</evidence>
<feature type="chain" id="PRO_5031295303" evidence="3">
    <location>
        <begin position="21"/>
        <end position="782"/>
    </location>
</feature>
<feature type="transmembrane region" description="Helical" evidence="2">
    <location>
        <begin position="750"/>
        <end position="770"/>
    </location>
</feature>
<protein>
    <submittedName>
        <fullName evidence="4">Uncharacterized protein</fullName>
    </submittedName>
</protein>
<keyword evidence="5" id="KW-1185">Reference proteome</keyword>
<gene>
    <name evidence="4" type="ORF">H0193_00450</name>
</gene>
<feature type="signal peptide" evidence="3">
    <location>
        <begin position="1"/>
        <end position="20"/>
    </location>
</feature>
<organism evidence="4 5">
    <name type="scientific">Corynebacterium haemomassiliense</name>
    <dbReference type="NCBI Taxonomy" id="2754726"/>
    <lineage>
        <taxon>Bacteria</taxon>
        <taxon>Bacillati</taxon>
        <taxon>Actinomycetota</taxon>
        <taxon>Actinomycetes</taxon>
        <taxon>Mycobacteriales</taxon>
        <taxon>Corynebacteriaceae</taxon>
        <taxon>Corynebacterium</taxon>
    </lineage>
</organism>
<evidence type="ECO:0000256" key="2">
    <source>
        <dbReference type="SAM" id="Phobius"/>
    </source>
</evidence>
<evidence type="ECO:0000256" key="1">
    <source>
        <dbReference type="SAM" id="MobiDB-lite"/>
    </source>
</evidence>
<evidence type="ECO:0000313" key="5">
    <source>
        <dbReference type="Proteomes" id="UP000523682"/>
    </source>
</evidence>
<keyword evidence="3" id="KW-0732">Signal</keyword>
<feature type="compositionally biased region" description="Basic residues" evidence="1">
    <location>
        <begin position="691"/>
        <end position="701"/>
    </location>
</feature>
<accession>A0A7W2E8X2</accession>
<dbReference type="EMBL" id="JACDTZ010000001">
    <property type="protein sequence ID" value="MBA5243301.1"/>
    <property type="molecule type" value="Genomic_DNA"/>
</dbReference>
<dbReference type="RefSeq" id="WP_181888077.1">
    <property type="nucleotide sequence ID" value="NZ_JACDTZ010000001.1"/>
</dbReference>
<keyword evidence="2" id="KW-1133">Transmembrane helix</keyword>
<evidence type="ECO:0000313" key="4">
    <source>
        <dbReference type="EMBL" id="MBA5243301.1"/>
    </source>
</evidence>
<feature type="compositionally biased region" description="Polar residues" evidence="1">
    <location>
        <begin position="711"/>
        <end position="722"/>
    </location>
</feature>
<sequence>MLTIALCAGLISAGAPVANAAIEQRPNGFSVTNPVSDTGGIVSAFFEPGAWSNYTYLHPASGVQRLSPDLYFLASMNRQVSFDSGTTTKSKRGDTMVFVTRDNQAGAEVTREITVRGNAVDVAVAMKNTGSSPAWANLDIIHQIRNWPEELGARTDGSGAITVAPASGQGYEVTAEFHGAQRTSAAATVGDFVAGTDATTNAPVQGGEWNNTRLAPGDTLRAAATFTTRMLPGALDRDGDGLLDEWETRGYPLRDGTVLPLNRWGADPDRKDVFLQLNWMKSEWEDKGCDRANRYAASGPELEKFLHCSELNTNSYRPTIATLTKLEDLFADHDIALHIDAGELYKSADMIGYSETHGGKTESYREGFFNDGENRGLALQDLRDELLGDRAGVFYAGLIGDKKAEGERSSGEGLVKDGAFFVAKGAGLNSQDLLGKTILHEFGHNLGLSHYGINGRPAGVADNQFLPNYRSSMNYLYQFREFNFSEGESRNADSITDICRPFFCFLGDYSVPADWESLDFRGANKGVNVARRYVEDSEVQAPEPKVHNHDETVRELAIAAADKNEGKAGFELSTTDDSGIVTLRNDNVLHGKLTNLGLDAAKFTVTTRFENGGSDTQTIVAPGVLKEGSATDVRIPVPNAAALRGPKTRVAVEIRNDKRELVYSEYFDVSVLDYTKAEADKALKELEKSNASKKTKDKARARLSVAATPKPSVTTSSAQPAPTQKPTPSAVPAPQKQNGNAKSESGSSTGGILAIILAVLGLLGAGAYAVTQGYVQIPGLNF</sequence>
<feature type="compositionally biased region" description="Polar residues" evidence="1">
    <location>
        <begin position="735"/>
        <end position="747"/>
    </location>
</feature>